<gene>
    <name evidence="2" type="ORF">BGK67_31560</name>
</gene>
<reference evidence="2 3" key="1">
    <citation type="submission" date="2016-08" db="EMBL/GenBank/DDBJ databases">
        <title>The complete genome of Streptomyces subrutilus 10-1-1.</title>
        <authorList>
            <person name="Chen X."/>
        </authorList>
    </citation>
    <scope>NUCLEOTIDE SEQUENCE [LARGE SCALE GENOMIC DNA]</scope>
    <source>
        <strain evidence="2 3">10-1-1</strain>
    </source>
</reference>
<feature type="chain" id="PRO_5038620752" description="Secreted protein" evidence="1">
    <location>
        <begin position="22"/>
        <end position="72"/>
    </location>
</feature>
<organism evidence="2 3">
    <name type="scientific">Streptomyces subrutilus</name>
    <dbReference type="NCBI Taxonomy" id="36818"/>
    <lineage>
        <taxon>Bacteria</taxon>
        <taxon>Bacillati</taxon>
        <taxon>Actinomycetota</taxon>
        <taxon>Actinomycetes</taxon>
        <taxon>Kitasatosporales</taxon>
        <taxon>Streptomycetaceae</taxon>
        <taxon>Streptomyces</taxon>
    </lineage>
</organism>
<sequence>MMKTWAMKCMMRRVMVGAALAGQVWAHSRIAMRKMTPSSSRTKESALMSSFSWGSVVTGKTSSYAMATSRPV</sequence>
<comment type="caution">
    <text evidence="2">The sequence shown here is derived from an EMBL/GenBank/DDBJ whole genome shotgun (WGS) entry which is preliminary data.</text>
</comment>
<protein>
    <recommendedName>
        <fullName evidence="4">Secreted protein</fullName>
    </recommendedName>
</protein>
<dbReference type="EMBL" id="MEHK01000001">
    <property type="protein sequence ID" value="OEJ35238.1"/>
    <property type="molecule type" value="Genomic_DNA"/>
</dbReference>
<keyword evidence="1" id="KW-0732">Signal</keyword>
<evidence type="ECO:0000256" key="1">
    <source>
        <dbReference type="SAM" id="SignalP"/>
    </source>
</evidence>
<accession>A0A1E5Q014</accession>
<evidence type="ECO:0000313" key="3">
    <source>
        <dbReference type="Proteomes" id="UP000095705"/>
    </source>
</evidence>
<feature type="signal peptide" evidence="1">
    <location>
        <begin position="1"/>
        <end position="21"/>
    </location>
</feature>
<dbReference type="AlphaFoldDB" id="A0A1E5Q014"/>
<evidence type="ECO:0008006" key="4">
    <source>
        <dbReference type="Google" id="ProtNLM"/>
    </source>
</evidence>
<keyword evidence="3" id="KW-1185">Reference proteome</keyword>
<evidence type="ECO:0000313" key="2">
    <source>
        <dbReference type="EMBL" id="OEJ35238.1"/>
    </source>
</evidence>
<proteinExistence type="predicted"/>
<dbReference type="Proteomes" id="UP000095705">
    <property type="component" value="Unassembled WGS sequence"/>
</dbReference>
<name>A0A1E5Q014_9ACTN</name>